<feature type="region of interest" description="Disordered" evidence="1">
    <location>
        <begin position="751"/>
        <end position="777"/>
    </location>
</feature>
<accession>B4M541</accession>
<feature type="compositionally biased region" description="Basic and acidic residues" evidence="1">
    <location>
        <begin position="33"/>
        <end position="53"/>
    </location>
</feature>
<feature type="compositionally biased region" description="Basic and acidic residues" evidence="1">
    <location>
        <begin position="475"/>
        <end position="487"/>
    </location>
</feature>
<feature type="compositionally biased region" description="Basic and acidic residues" evidence="1">
    <location>
        <begin position="322"/>
        <end position="345"/>
    </location>
</feature>
<feature type="region of interest" description="Disordered" evidence="1">
    <location>
        <begin position="475"/>
        <end position="594"/>
    </location>
</feature>
<feature type="compositionally biased region" description="Polar residues" evidence="1">
    <location>
        <begin position="511"/>
        <end position="534"/>
    </location>
</feature>
<feature type="region of interest" description="Disordered" evidence="1">
    <location>
        <begin position="927"/>
        <end position="951"/>
    </location>
</feature>
<feature type="compositionally biased region" description="Basic and acidic residues" evidence="1">
    <location>
        <begin position="131"/>
        <end position="159"/>
    </location>
</feature>
<reference evidence="2 3" key="1">
    <citation type="journal article" date="2007" name="Nature">
        <title>Evolution of genes and genomes on the Drosophila phylogeny.</title>
        <authorList>
            <consortium name="Drosophila 12 Genomes Consortium"/>
            <person name="Clark A.G."/>
            <person name="Eisen M.B."/>
            <person name="Smith D.R."/>
            <person name="Bergman C.M."/>
            <person name="Oliver B."/>
            <person name="Markow T.A."/>
            <person name="Kaufman T.C."/>
            <person name="Kellis M."/>
            <person name="Gelbart W."/>
            <person name="Iyer V.N."/>
            <person name="Pollard D.A."/>
            <person name="Sackton T.B."/>
            <person name="Larracuente A.M."/>
            <person name="Singh N.D."/>
            <person name="Abad J.P."/>
            <person name="Abt D.N."/>
            <person name="Adryan B."/>
            <person name="Aguade M."/>
            <person name="Akashi H."/>
            <person name="Anderson W.W."/>
            <person name="Aquadro C.F."/>
            <person name="Ardell D.H."/>
            <person name="Arguello R."/>
            <person name="Artieri C.G."/>
            <person name="Barbash D.A."/>
            <person name="Barker D."/>
            <person name="Barsanti P."/>
            <person name="Batterham P."/>
            <person name="Batzoglou S."/>
            <person name="Begun D."/>
            <person name="Bhutkar A."/>
            <person name="Blanco E."/>
            <person name="Bosak S.A."/>
            <person name="Bradley R.K."/>
            <person name="Brand A.D."/>
            <person name="Brent M.R."/>
            <person name="Brooks A.N."/>
            <person name="Brown R.H."/>
            <person name="Butlin R.K."/>
            <person name="Caggese C."/>
            <person name="Calvi B.R."/>
            <person name="Bernardo de Carvalho A."/>
            <person name="Caspi A."/>
            <person name="Castrezana S."/>
            <person name="Celniker S.E."/>
            <person name="Chang J.L."/>
            <person name="Chapple C."/>
            <person name="Chatterji S."/>
            <person name="Chinwalla A."/>
            <person name="Civetta A."/>
            <person name="Clifton S.W."/>
            <person name="Comeron J.M."/>
            <person name="Costello J.C."/>
            <person name="Coyne J.A."/>
            <person name="Daub J."/>
            <person name="David R.G."/>
            <person name="Delcher A.L."/>
            <person name="Delehaunty K."/>
            <person name="Do C.B."/>
            <person name="Ebling H."/>
            <person name="Edwards K."/>
            <person name="Eickbush T."/>
            <person name="Evans J.D."/>
            <person name="Filipski A."/>
            <person name="Findeiss S."/>
            <person name="Freyhult E."/>
            <person name="Fulton L."/>
            <person name="Fulton R."/>
            <person name="Garcia A.C."/>
            <person name="Gardiner A."/>
            <person name="Garfield D.A."/>
            <person name="Garvin B.E."/>
            <person name="Gibson G."/>
            <person name="Gilbert D."/>
            <person name="Gnerre S."/>
            <person name="Godfrey J."/>
            <person name="Good R."/>
            <person name="Gotea V."/>
            <person name="Gravely B."/>
            <person name="Greenberg A.J."/>
            <person name="Griffiths-Jones S."/>
            <person name="Gross S."/>
            <person name="Guigo R."/>
            <person name="Gustafson E.A."/>
            <person name="Haerty W."/>
            <person name="Hahn M.W."/>
            <person name="Halligan D.L."/>
            <person name="Halpern A.L."/>
            <person name="Halter G.M."/>
            <person name="Han M.V."/>
            <person name="Heger A."/>
            <person name="Hillier L."/>
            <person name="Hinrichs A.S."/>
            <person name="Holmes I."/>
            <person name="Hoskins R.A."/>
            <person name="Hubisz M.J."/>
            <person name="Hultmark D."/>
            <person name="Huntley M.A."/>
            <person name="Jaffe D.B."/>
            <person name="Jagadeeshan S."/>
            <person name="Jeck W.R."/>
            <person name="Johnson J."/>
            <person name="Jones C.D."/>
            <person name="Jordan W.C."/>
            <person name="Karpen G.H."/>
            <person name="Kataoka E."/>
            <person name="Keightley P.D."/>
            <person name="Kheradpour P."/>
            <person name="Kirkness E.F."/>
            <person name="Koerich L.B."/>
            <person name="Kristiansen K."/>
            <person name="Kudrna D."/>
            <person name="Kulathinal R.J."/>
            <person name="Kumar S."/>
            <person name="Kwok R."/>
            <person name="Lander E."/>
            <person name="Langley C.H."/>
            <person name="Lapoint R."/>
            <person name="Lazzaro B.P."/>
            <person name="Lee S.J."/>
            <person name="Levesque L."/>
            <person name="Li R."/>
            <person name="Lin C.F."/>
            <person name="Lin M.F."/>
            <person name="Lindblad-Toh K."/>
            <person name="Llopart A."/>
            <person name="Long M."/>
            <person name="Low L."/>
            <person name="Lozovsky E."/>
            <person name="Lu J."/>
            <person name="Luo M."/>
            <person name="Machado C.A."/>
            <person name="Makalowski W."/>
            <person name="Marzo M."/>
            <person name="Matsuda M."/>
            <person name="Matzkin L."/>
            <person name="McAllister B."/>
            <person name="McBride C.S."/>
            <person name="McKernan B."/>
            <person name="McKernan K."/>
            <person name="Mendez-Lago M."/>
            <person name="Minx P."/>
            <person name="Mollenhauer M.U."/>
            <person name="Montooth K."/>
            <person name="Mount S.M."/>
            <person name="Mu X."/>
            <person name="Myers E."/>
            <person name="Negre B."/>
            <person name="Newfeld S."/>
            <person name="Nielsen R."/>
            <person name="Noor M.A."/>
            <person name="O'Grady P."/>
            <person name="Pachter L."/>
            <person name="Papaceit M."/>
            <person name="Parisi M.J."/>
            <person name="Parisi M."/>
            <person name="Parts L."/>
            <person name="Pedersen J.S."/>
            <person name="Pesole G."/>
            <person name="Phillippy A.M."/>
            <person name="Ponting C.P."/>
            <person name="Pop M."/>
            <person name="Porcelli D."/>
            <person name="Powell J.R."/>
            <person name="Prohaska S."/>
            <person name="Pruitt K."/>
            <person name="Puig M."/>
            <person name="Quesneville H."/>
            <person name="Ram K.R."/>
            <person name="Rand D."/>
            <person name="Rasmussen M.D."/>
            <person name="Reed L.K."/>
            <person name="Reenan R."/>
            <person name="Reily A."/>
            <person name="Remington K.A."/>
            <person name="Rieger T.T."/>
            <person name="Ritchie M.G."/>
            <person name="Robin C."/>
            <person name="Rogers Y.H."/>
            <person name="Rohde C."/>
            <person name="Rozas J."/>
            <person name="Rubenfield M.J."/>
            <person name="Ruiz A."/>
            <person name="Russo S."/>
            <person name="Salzberg S.L."/>
            <person name="Sanchez-Gracia A."/>
            <person name="Saranga D.J."/>
            <person name="Sato H."/>
            <person name="Schaeffer S.W."/>
            <person name="Schatz M.C."/>
            <person name="Schlenke T."/>
            <person name="Schwartz R."/>
            <person name="Segarra C."/>
            <person name="Singh R.S."/>
            <person name="Sirot L."/>
            <person name="Sirota M."/>
            <person name="Sisneros N.B."/>
            <person name="Smith C.D."/>
            <person name="Smith T.F."/>
            <person name="Spieth J."/>
            <person name="Stage D.E."/>
            <person name="Stark A."/>
            <person name="Stephan W."/>
            <person name="Strausberg R.L."/>
            <person name="Strempel S."/>
            <person name="Sturgill D."/>
            <person name="Sutton G."/>
            <person name="Sutton G.G."/>
            <person name="Tao W."/>
            <person name="Teichmann S."/>
            <person name="Tobari Y.N."/>
            <person name="Tomimura Y."/>
            <person name="Tsolas J.M."/>
            <person name="Valente V.L."/>
            <person name="Venter E."/>
            <person name="Venter J.C."/>
            <person name="Vicario S."/>
            <person name="Vieira F.G."/>
            <person name="Vilella A.J."/>
            <person name="Villasante A."/>
            <person name="Walenz B."/>
            <person name="Wang J."/>
            <person name="Wasserman M."/>
            <person name="Watts T."/>
            <person name="Wilson D."/>
            <person name="Wilson R.K."/>
            <person name="Wing R.A."/>
            <person name="Wolfner M.F."/>
            <person name="Wong A."/>
            <person name="Wong G.K."/>
            <person name="Wu C.I."/>
            <person name="Wu G."/>
            <person name="Yamamoto D."/>
            <person name="Yang H.P."/>
            <person name="Yang S.P."/>
            <person name="Yorke J.A."/>
            <person name="Yoshida K."/>
            <person name="Zdobnov E."/>
            <person name="Zhang P."/>
            <person name="Zhang Y."/>
            <person name="Zimin A.V."/>
            <person name="Baldwin J."/>
            <person name="Abdouelleil A."/>
            <person name="Abdulkadir J."/>
            <person name="Abebe A."/>
            <person name="Abera B."/>
            <person name="Abreu J."/>
            <person name="Acer S.C."/>
            <person name="Aftuck L."/>
            <person name="Alexander A."/>
            <person name="An P."/>
            <person name="Anderson E."/>
            <person name="Anderson S."/>
            <person name="Arachi H."/>
            <person name="Azer M."/>
            <person name="Bachantsang P."/>
            <person name="Barry A."/>
            <person name="Bayul T."/>
            <person name="Berlin A."/>
            <person name="Bessette D."/>
            <person name="Bloom T."/>
            <person name="Blye J."/>
            <person name="Boguslavskiy L."/>
            <person name="Bonnet C."/>
            <person name="Boukhgalter B."/>
            <person name="Bourzgui I."/>
            <person name="Brown A."/>
            <person name="Cahill P."/>
            <person name="Channer S."/>
            <person name="Cheshatsang Y."/>
            <person name="Chuda L."/>
            <person name="Citroen M."/>
            <person name="Collymore A."/>
            <person name="Cooke P."/>
            <person name="Costello M."/>
            <person name="D'Aco K."/>
            <person name="Daza R."/>
            <person name="De Haan G."/>
            <person name="DeGray S."/>
            <person name="DeMaso C."/>
            <person name="Dhargay N."/>
            <person name="Dooley K."/>
            <person name="Dooley E."/>
            <person name="Doricent M."/>
            <person name="Dorje P."/>
            <person name="Dorjee K."/>
            <person name="Dupes A."/>
            <person name="Elong R."/>
            <person name="Falk J."/>
            <person name="Farina A."/>
            <person name="Faro S."/>
            <person name="Ferguson D."/>
            <person name="Fisher S."/>
            <person name="Foley C.D."/>
            <person name="Franke A."/>
            <person name="Friedrich D."/>
            <person name="Gadbois L."/>
            <person name="Gearin G."/>
            <person name="Gearin C.R."/>
            <person name="Giannoukos G."/>
            <person name="Goode T."/>
            <person name="Graham J."/>
            <person name="Grandbois E."/>
            <person name="Grewal S."/>
            <person name="Gyaltsen K."/>
            <person name="Hafez N."/>
            <person name="Hagos B."/>
            <person name="Hall J."/>
            <person name="Henson C."/>
            <person name="Hollinger A."/>
            <person name="Honan T."/>
            <person name="Huard M.D."/>
            <person name="Hughes L."/>
            <person name="Hurhula B."/>
            <person name="Husby M.E."/>
            <person name="Kamat A."/>
            <person name="Kanga B."/>
            <person name="Kashin S."/>
            <person name="Khazanovich D."/>
            <person name="Kisner P."/>
            <person name="Lance K."/>
            <person name="Lara M."/>
            <person name="Lee W."/>
            <person name="Lennon N."/>
            <person name="Letendre F."/>
            <person name="LeVine R."/>
            <person name="Lipovsky A."/>
            <person name="Liu X."/>
            <person name="Liu J."/>
            <person name="Liu S."/>
            <person name="Lokyitsang T."/>
            <person name="Lokyitsang Y."/>
            <person name="Lubonja R."/>
            <person name="Lui A."/>
            <person name="MacDonald P."/>
            <person name="Magnisalis V."/>
            <person name="Maru K."/>
            <person name="Matthews C."/>
            <person name="McCusker W."/>
            <person name="McDonough S."/>
            <person name="Mehta T."/>
            <person name="Meldrim J."/>
            <person name="Meneus L."/>
            <person name="Mihai O."/>
            <person name="Mihalev A."/>
            <person name="Mihova T."/>
            <person name="Mittelman R."/>
            <person name="Mlenga V."/>
            <person name="Montmayeur A."/>
            <person name="Mulrain L."/>
            <person name="Navidi A."/>
            <person name="Naylor J."/>
            <person name="Negash T."/>
            <person name="Nguyen T."/>
            <person name="Nguyen N."/>
            <person name="Nicol R."/>
            <person name="Norbu C."/>
            <person name="Norbu N."/>
            <person name="Novod N."/>
            <person name="O'Neill B."/>
            <person name="Osman S."/>
            <person name="Markiewicz E."/>
            <person name="Oyono O.L."/>
            <person name="Patti C."/>
            <person name="Phunkhang P."/>
            <person name="Pierre F."/>
            <person name="Priest M."/>
            <person name="Raghuraman S."/>
            <person name="Rege F."/>
            <person name="Reyes R."/>
            <person name="Rise C."/>
            <person name="Rogov P."/>
            <person name="Ross K."/>
            <person name="Ryan E."/>
            <person name="Settipalli S."/>
            <person name="Shea T."/>
            <person name="Sherpa N."/>
            <person name="Shi L."/>
            <person name="Shih D."/>
            <person name="Sparrow T."/>
            <person name="Spaulding J."/>
            <person name="Stalker J."/>
            <person name="Stange-Thomann N."/>
            <person name="Stavropoulos S."/>
            <person name="Stone C."/>
            <person name="Strader C."/>
            <person name="Tesfaye S."/>
            <person name="Thomson T."/>
            <person name="Thoulutsang Y."/>
            <person name="Thoulutsang D."/>
            <person name="Topham K."/>
            <person name="Topping I."/>
            <person name="Tsamla T."/>
            <person name="Vassiliev H."/>
            <person name="Vo A."/>
            <person name="Wangchuk T."/>
            <person name="Wangdi T."/>
            <person name="Weiand M."/>
            <person name="Wilkinson J."/>
            <person name="Wilson A."/>
            <person name="Yadav S."/>
            <person name="Young G."/>
            <person name="Yu Q."/>
            <person name="Zembek L."/>
            <person name="Zhong D."/>
            <person name="Zimmer A."/>
            <person name="Zwirko Z."/>
            <person name="Jaffe D.B."/>
            <person name="Alvarez P."/>
            <person name="Brockman W."/>
            <person name="Butler J."/>
            <person name="Chin C."/>
            <person name="Gnerre S."/>
            <person name="Grabherr M."/>
            <person name="Kleber M."/>
            <person name="Mauceli E."/>
            <person name="MacCallum I."/>
        </authorList>
    </citation>
    <scope>NUCLEOTIDE SEQUENCE [LARGE SCALE GENOMIC DNA]</scope>
    <source>
        <strain evidence="3">Tucson 15010-1051.87</strain>
    </source>
</reference>
<feature type="region of interest" description="Disordered" evidence="1">
    <location>
        <begin position="618"/>
        <end position="652"/>
    </location>
</feature>
<evidence type="ECO:0000256" key="1">
    <source>
        <dbReference type="SAM" id="MobiDB-lite"/>
    </source>
</evidence>
<feature type="region of interest" description="Disordered" evidence="1">
    <location>
        <begin position="844"/>
        <end position="865"/>
    </location>
</feature>
<feature type="region of interest" description="Disordered" evidence="1">
    <location>
        <begin position="131"/>
        <end position="223"/>
    </location>
</feature>
<evidence type="ECO:0000313" key="3">
    <source>
        <dbReference type="Proteomes" id="UP000008792"/>
    </source>
</evidence>
<feature type="region of interest" description="Disordered" evidence="1">
    <location>
        <begin position="239"/>
        <end position="261"/>
    </location>
</feature>
<evidence type="ECO:0000313" key="2">
    <source>
        <dbReference type="EMBL" id="EDW59752.1"/>
    </source>
</evidence>
<feature type="compositionally biased region" description="Basic and acidic residues" evidence="1">
    <location>
        <begin position="548"/>
        <end position="557"/>
    </location>
</feature>
<feature type="compositionally biased region" description="Polar residues" evidence="1">
    <location>
        <begin position="764"/>
        <end position="777"/>
    </location>
</feature>
<protein>
    <submittedName>
        <fullName evidence="2">Uncharacterized protein</fullName>
    </submittedName>
</protein>
<dbReference type="AlphaFoldDB" id="B4M541"/>
<feature type="compositionally biased region" description="Polar residues" evidence="1">
    <location>
        <begin position="927"/>
        <end position="936"/>
    </location>
</feature>
<feature type="compositionally biased region" description="Polar residues" evidence="1">
    <location>
        <begin position="20"/>
        <end position="30"/>
    </location>
</feature>
<name>B4M541_DROVI</name>
<dbReference type="KEGG" id="dvi:6632639"/>
<feature type="region of interest" description="Disordered" evidence="1">
    <location>
        <begin position="672"/>
        <end position="710"/>
    </location>
</feature>
<dbReference type="EMBL" id="CH940652">
    <property type="protein sequence ID" value="EDW59752.1"/>
    <property type="molecule type" value="Genomic_DNA"/>
</dbReference>
<keyword evidence="3" id="KW-1185">Reference proteome</keyword>
<feature type="compositionally biased region" description="Polar residues" evidence="1">
    <location>
        <begin position="573"/>
        <end position="591"/>
    </location>
</feature>
<feature type="compositionally biased region" description="Polar residues" evidence="1">
    <location>
        <begin position="1"/>
        <end position="10"/>
    </location>
</feature>
<feature type="compositionally biased region" description="Low complexity" evidence="1">
    <location>
        <begin position="937"/>
        <end position="951"/>
    </location>
</feature>
<dbReference type="SMR" id="B4M541"/>
<dbReference type="OrthoDB" id="7873007at2759"/>
<feature type="compositionally biased region" description="Basic and acidic residues" evidence="1">
    <location>
        <begin position="186"/>
        <end position="218"/>
    </location>
</feature>
<feature type="compositionally biased region" description="Low complexity" evidence="1">
    <location>
        <begin position="161"/>
        <end position="180"/>
    </location>
</feature>
<dbReference type="HOGENOM" id="CLU_288091_0_0_1"/>
<feature type="compositionally biased region" description="Polar residues" evidence="1">
    <location>
        <begin position="641"/>
        <end position="650"/>
    </location>
</feature>
<dbReference type="Proteomes" id="UP000008792">
    <property type="component" value="Unassembled WGS sequence"/>
</dbReference>
<feature type="region of interest" description="Disordered" evidence="1">
    <location>
        <begin position="310"/>
        <end position="349"/>
    </location>
</feature>
<organism evidence="2 3">
    <name type="scientific">Drosophila virilis</name>
    <name type="common">Fruit fly</name>
    <dbReference type="NCBI Taxonomy" id="7244"/>
    <lineage>
        <taxon>Eukaryota</taxon>
        <taxon>Metazoa</taxon>
        <taxon>Ecdysozoa</taxon>
        <taxon>Arthropoda</taxon>
        <taxon>Hexapoda</taxon>
        <taxon>Insecta</taxon>
        <taxon>Pterygota</taxon>
        <taxon>Neoptera</taxon>
        <taxon>Endopterygota</taxon>
        <taxon>Diptera</taxon>
        <taxon>Brachycera</taxon>
        <taxon>Muscomorpha</taxon>
        <taxon>Ephydroidea</taxon>
        <taxon>Drosophilidae</taxon>
        <taxon>Drosophila</taxon>
    </lineage>
</organism>
<proteinExistence type="predicted"/>
<dbReference type="eggNOG" id="ENOG502TFAV">
    <property type="taxonomic scope" value="Eukaryota"/>
</dbReference>
<dbReference type="InParanoid" id="B4M541"/>
<feature type="compositionally biased region" description="Basic residues" evidence="1">
    <location>
        <begin position="691"/>
        <end position="701"/>
    </location>
</feature>
<feature type="region of interest" description="Disordered" evidence="1">
    <location>
        <begin position="1"/>
        <end position="57"/>
    </location>
</feature>
<dbReference type="OMA" id="SEMQFNT"/>
<feature type="compositionally biased region" description="Low complexity" evidence="1">
    <location>
        <begin position="753"/>
        <end position="763"/>
    </location>
</feature>
<gene>
    <name evidence="2" type="primary">Dvir\GJ10110</name>
    <name evidence="2" type="ORF">Dvir_GJ10110</name>
</gene>
<sequence length="1068" mass="122069">MSQNASNLGQQRRPEESSEVQDVSFNSSSEYAEWDRGSYERKKETRPRPDQKYKQKAKFTAYCCLSDDSDPSLYKKCQKRAESYVKQFIAEKDAAANYHLPEDVPIRNFIRKVEPETFTDSKTEFAKYKDLADNKIEGQKKHSAREDLTANEANPREQSDTDISQLSQSSSEESKTFSQIYSEIYEESRARQEKAEQIYRVYTNKESKRKEEKREHYIRSKSGQRTARWVEYLGQPHISNEYSTEGSNESDKDSEYFQSSVNDNYFTEEDYQYLIQEQLHVIARYQQESRSGYNTYIEEYISELAGASDGDQVAIGSQPSHGDAKDSLSEQGDRQSKDQKTHETEPSVVRSSKACSLEFTQKSLKSNNNDIGKTEVLQFEHCDIYHIRPTGNRICSVKKFKKTPVEAVFNDRDERSHQDCTDFEYNKSEDLNNSRKLLKPIEERTSQGSAAKGKADQAELKENAAICSFKRIEERRSRESEKIKIDSPKSSIKSTEERKSRRNIADRKASHCSSCQESFNSKQMEADSLKSSLKPTEERKLRRNVAQRKGDHSKDAKVNGLTDSSKRVDERSSWQSVNTEQIKADSPSSLKSTEDLKFQLGIAKRKADEYKDLKENASIDSSMRVDERNSRETSFTKRSKSQSNCYQSESFVRDVEEPKSQIFKKRCVPCEQSDTDFSKPKSRLPPYNLKKSGKTYNKSHKALQSPTNLNCPSERCTKNFEITPLEAIDSSLLYANEEVSVDDYYLSSKGATSDSSLISTSRSMQSAPKTYQDRASSPIQIIYSEPSDSFEMELDMTPTIQEMEEEIADNEADDEAVVGECHVAMAESERSTKSKLSKECSQTSIASEEKGVQYPSGDELGDSSKKQKRALKIYNLDEALLKVPKDFKGKAIVFDNEDELLDISLSDDDLQLQAKLQAAVWTDATKEGSSNNISCNSLPSGDSRTSSSSSAFSICSYQPSERFYRRTQPEDDDDLKIPEPDMDTQPITYELHVARLAERALRACTDYYQRGVQLKPELEQDIAAKVQMLYNSEMQFNTPKRLIKREEILKQFNLRLQQQLNLIAPSFQ</sequence>
<feature type="compositionally biased region" description="Basic and acidic residues" evidence="1">
    <location>
        <begin position="494"/>
        <end position="509"/>
    </location>
</feature>
<feature type="compositionally biased region" description="Basic and acidic residues" evidence="1">
    <location>
        <begin position="618"/>
        <end position="635"/>
    </location>
</feature>